<sequence length="208" mass="21728">MIASECVMHLISHDTPSVNTACTCSTEEPHSASLRPARNAHKPPDVGDGKIHLRTGVGETTEAGAVSATPSWLCVLVEEPGFPGNEIAWCWDYESDVILFELLLKAHLVGQNSSSSNSNSSSSSSSSSSSISSSSSNVMNGLGDFGKILPSCGSGGDDGGGGSGGSVIYWYQQLKFRLKFLVCTVPGREEVPIEGSGGMSREIKSSII</sequence>
<feature type="region of interest" description="Disordered" evidence="1">
    <location>
        <begin position="112"/>
        <end position="135"/>
    </location>
</feature>
<evidence type="ECO:0000313" key="2">
    <source>
        <dbReference type="EMBL" id="MPC24265.1"/>
    </source>
</evidence>
<protein>
    <submittedName>
        <fullName evidence="2">Uncharacterized protein</fullName>
    </submittedName>
</protein>
<comment type="caution">
    <text evidence="2">The sequence shown here is derived from an EMBL/GenBank/DDBJ whole genome shotgun (WGS) entry which is preliminary data.</text>
</comment>
<accession>A0A5B7DSM1</accession>
<dbReference type="AlphaFoldDB" id="A0A5B7DSM1"/>
<reference evidence="2" key="1">
    <citation type="submission" date="2019-05" db="EMBL/GenBank/DDBJ databases">
        <title>Another draft genome of Portunus trituberculatus and its Hox gene families provides insights of decapod evolution.</title>
        <authorList>
            <person name="Jeong J.-H."/>
            <person name="Song I."/>
            <person name="Kim S."/>
            <person name="Choi T."/>
            <person name="Kim D."/>
            <person name="Ryu S."/>
            <person name="Kim W."/>
        </authorList>
    </citation>
    <scope>NUCLEOTIDE SEQUENCE [LARGE SCALE GENOMIC DNA]</scope>
    <source>
        <tissue evidence="2">Muscle</tissue>
    </source>
</reference>
<proteinExistence type="predicted"/>
<keyword evidence="3" id="KW-1185">Reference proteome</keyword>
<dbReference type="Proteomes" id="UP000324222">
    <property type="component" value="Unassembled WGS sequence"/>
</dbReference>
<evidence type="ECO:0000313" key="3">
    <source>
        <dbReference type="Proteomes" id="UP000324222"/>
    </source>
</evidence>
<evidence type="ECO:0000256" key="1">
    <source>
        <dbReference type="SAM" id="MobiDB-lite"/>
    </source>
</evidence>
<name>A0A5B7DSM1_PORTR</name>
<gene>
    <name evidence="2" type="ORF">E2C01_017347</name>
</gene>
<dbReference type="EMBL" id="VSRR010001308">
    <property type="protein sequence ID" value="MPC24265.1"/>
    <property type="molecule type" value="Genomic_DNA"/>
</dbReference>
<organism evidence="2 3">
    <name type="scientific">Portunus trituberculatus</name>
    <name type="common">Swimming crab</name>
    <name type="synonym">Neptunus trituberculatus</name>
    <dbReference type="NCBI Taxonomy" id="210409"/>
    <lineage>
        <taxon>Eukaryota</taxon>
        <taxon>Metazoa</taxon>
        <taxon>Ecdysozoa</taxon>
        <taxon>Arthropoda</taxon>
        <taxon>Crustacea</taxon>
        <taxon>Multicrustacea</taxon>
        <taxon>Malacostraca</taxon>
        <taxon>Eumalacostraca</taxon>
        <taxon>Eucarida</taxon>
        <taxon>Decapoda</taxon>
        <taxon>Pleocyemata</taxon>
        <taxon>Brachyura</taxon>
        <taxon>Eubrachyura</taxon>
        <taxon>Portunoidea</taxon>
        <taxon>Portunidae</taxon>
        <taxon>Portuninae</taxon>
        <taxon>Portunus</taxon>
    </lineage>
</organism>